<feature type="domain" description="Methyltransferase small" evidence="6">
    <location>
        <begin position="141"/>
        <end position="220"/>
    </location>
</feature>
<keyword evidence="3 7" id="KW-0489">Methyltransferase</keyword>
<dbReference type="PANTHER" id="PTHR47816:SF4">
    <property type="entry name" value="RIBOSOMAL RNA SMALL SUBUNIT METHYLTRANSFERASE C"/>
    <property type="match status" value="1"/>
</dbReference>
<evidence type="ECO:0000313" key="8">
    <source>
        <dbReference type="Proteomes" id="UP001057520"/>
    </source>
</evidence>
<keyword evidence="4" id="KW-0808">Transferase</keyword>
<evidence type="ECO:0000313" key="7">
    <source>
        <dbReference type="EMBL" id="USQ95338.1"/>
    </source>
</evidence>
<dbReference type="GO" id="GO:0032259">
    <property type="term" value="P:methylation"/>
    <property type="evidence" value="ECO:0007669"/>
    <property type="project" value="UniProtKB-KW"/>
</dbReference>
<dbReference type="PROSITE" id="PS00092">
    <property type="entry name" value="N6_MTASE"/>
    <property type="match status" value="1"/>
</dbReference>
<name>A0ABY4ZRW5_9CAUL</name>
<dbReference type="InterPro" id="IPR046977">
    <property type="entry name" value="RsmC/RlmG"/>
</dbReference>
<proteinExistence type="predicted"/>
<gene>
    <name evidence="7" type="ORF">MZV50_22750</name>
</gene>
<sequence length="320" mass="33885">MRAEISEALPQGASSPGMARRAVLRWLDAHGYDFVTPTPSVSRRALERRLSQGAPLRALLGWSLAVAPANLDPDLLALLEQADLLAWDDSRCLSRLRVSRLAGTLFFHSAFPANTADAVFLGPDSYRFARLIRQATYGDSVGSIAEIGCGAGVGGLVAARLHPGARLELGDVNNAALDLAAVNSAHAGVVAQTRRSDGMAALPGPYDLIVANPPYVAGASGRAYKDGGGMHGARLALDWARQALERLTIGGKFVLYTGSAILDGGIDALRLALEEMVAGEAYHLSYEELDPDIFSGELRREAYGDVERIAAVGAVIQRLV</sequence>
<keyword evidence="2" id="KW-0698">rRNA processing</keyword>
<dbReference type="CDD" id="cd02440">
    <property type="entry name" value="AdoMet_MTases"/>
    <property type="match status" value="1"/>
</dbReference>
<accession>A0ABY4ZRW5</accession>
<dbReference type="Pfam" id="PF05175">
    <property type="entry name" value="MTS"/>
    <property type="match status" value="1"/>
</dbReference>
<dbReference type="PANTHER" id="PTHR47816">
    <property type="entry name" value="RIBOSOMAL RNA SMALL SUBUNIT METHYLTRANSFERASE C"/>
    <property type="match status" value="1"/>
</dbReference>
<evidence type="ECO:0000256" key="2">
    <source>
        <dbReference type="ARBA" id="ARBA00022552"/>
    </source>
</evidence>
<dbReference type="Gene3D" id="3.40.50.150">
    <property type="entry name" value="Vaccinia Virus protein VP39"/>
    <property type="match status" value="1"/>
</dbReference>
<organism evidence="7 8">
    <name type="scientific">Caulobacter segnis</name>
    <dbReference type="NCBI Taxonomy" id="88688"/>
    <lineage>
        <taxon>Bacteria</taxon>
        <taxon>Pseudomonadati</taxon>
        <taxon>Pseudomonadota</taxon>
        <taxon>Alphaproteobacteria</taxon>
        <taxon>Caulobacterales</taxon>
        <taxon>Caulobacteraceae</taxon>
        <taxon>Caulobacter</taxon>
    </lineage>
</organism>
<evidence type="ECO:0000256" key="1">
    <source>
        <dbReference type="ARBA" id="ARBA00022490"/>
    </source>
</evidence>
<evidence type="ECO:0000256" key="4">
    <source>
        <dbReference type="ARBA" id="ARBA00022679"/>
    </source>
</evidence>
<evidence type="ECO:0000259" key="6">
    <source>
        <dbReference type="Pfam" id="PF05175"/>
    </source>
</evidence>
<dbReference type="SUPFAM" id="SSF53335">
    <property type="entry name" value="S-adenosyl-L-methionine-dependent methyltransferases"/>
    <property type="match status" value="1"/>
</dbReference>
<protein>
    <submittedName>
        <fullName evidence="7">Methyltransferase</fullName>
    </submittedName>
</protein>
<evidence type="ECO:0000256" key="5">
    <source>
        <dbReference type="ARBA" id="ARBA00022691"/>
    </source>
</evidence>
<reference evidence="7 8" key="1">
    <citation type="submission" date="2022-04" db="EMBL/GenBank/DDBJ databases">
        <title>Genome sequence of soybean root-associated Caulobacter segnis RL271.</title>
        <authorList>
            <person name="Longley R."/>
            <person name="Bonito G."/>
            <person name="Trigodet F."/>
            <person name="Crosson S."/>
            <person name="Fiebig A."/>
        </authorList>
    </citation>
    <scope>NUCLEOTIDE SEQUENCE [LARGE SCALE GENOMIC DNA]</scope>
    <source>
        <strain evidence="7 8">RL271</strain>
    </source>
</reference>
<dbReference type="InterPro" id="IPR002052">
    <property type="entry name" value="DNA_methylase_N6_adenine_CS"/>
</dbReference>
<dbReference type="InterPro" id="IPR007848">
    <property type="entry name" value="Small_mtfrase_dom"/>
</dbReference>
<dbReference type="GO" id="GO:0008168">
    <property type="term" value="F:methyltransferase activity"/>
    <property type="evidence" value="ECO:0007669"/>
    <property type="project" value="UniProtKB-KW"/>
</dbReference>
<dbReference type="EMBL" id="CP096040">
    <property type="protein sequence ID" value="USQ95338.1"/>
    <property type="molecule type" value="Genomic_DNA"/>
</dbReference>
<keyword evidence="5" id="KW-0949">S-adenosyl-L-methionine</keyword>
<evidence type="ECO:0000256" key="3">
    <source>
        <dbReference type="ARBA" id="ARBA00022603"/>
    </source>
</evidence>
<dbReference type="Proteomes" id="UP001057520">
    <property type="component" value="Chromosome"/>
</dbReference>
<dbReference type="InterPro" id="IPR029063">
    <property type="entry name" value="SAM-dependent_MTases_sf"/>
</dbReference>
<keyword evidence="1" id="KW-0963">Cytoplasm</keyword>
<keyword evidence="8" id="KW-1185">Reference proteome</keyword>